<sequence>MKKLLIATVGLASTIFAVLPAQADWVVDEASRIGFVSIKNNVVGENNVFERVSGRISGAGAVAVNIDLTSVETGVGIRNERLQKMLFNVASFPKATVSAQLTQDQLTALESGGNAAASVSVAVTLHGNTVSKKAELAAARTGDTVRVTTTQPIVISASEFGLEAGVAALQSIAGLNAISRSIPVTVDLQLIAAD</sequence>
<name>A0ABY6Q3F4_9GAMM</name>
<dbReference type="RefSeq" id="WP_279242567.1">
    <property type="nucleotide sequence ID" value="NZ_CP036501.1"/>
</dbReference>
<evidence type="ECO:0000313" key="3">
    <source>
        <dbReference type="EMBL" id="UZP73772.1"/>
    </source>
</evidence>
<protein>
    <submittedName>
        <fullName evidence="3">YceI family protein</fullName>
    </submittedName>
</protein>
<gene>
    <name evidence="3" type="ORF">E0F26_03010</name>
</gene>
<dbReference type="EMBL" id="CP036501">
    <property type="protein sequence ID" value="UZP73772.1"/>
    <property type="molecule type" value="Genomic_DNA"/>
</dbReference>
<dbReference type="Pfam" id="PF04264">
    <property type="entry name" value="YceI"/>
    <property type="match status" value="1"/>
</dbReference>
<accession>A0ABY6Q3F4</accession>
<dbReference type="PANTHER" id="PTHR34406:SF1">
    <property type="entry name" value="PROTEIN YCEI"/>
    <property type="match status" value="1"/>
</dbReference>
<evidence type="ECO:0000313" key="4">
    <source>
        <dbReference type="Proteomes" id="UP001317963"/>
    </source>
</evidence>
<reference evidence="3 4" key="1">
    <citation type="submission" date="2019-02" db="EMBL/GenBank/DDBJ databases">
        <title>Halieaceae_genomes.</title>
        <authorList>
            <person name="Li S.-H."/>
        </authorList>
    </citation>
    <scope>NUCLEOTIDE SEQUENCE [LARGE SCALE GENOMIC DNA]</scope>
    <source>
        <strain evidence="3 4">JH123</strain>
    </source>
</reference>
<dbReference type="InterPro" id="IPR027016">
    <property type="entry name" value="UCP029811"/>
</dbReference>
<feature type="signal peptide" evidence="1">
    <location>
        <begin position="1"/>
        <end position="23"/>
    </location>
</feature>
<organism evidence="3 4">
    <name type="scientific">Candidatus Paraluminiphilus aquimaris</name>
    <dbReference type="NCBI Taxonomy" id="2518994"/>
    <lineage>
        <taxon>Bacteria</taxon>
        <taxon>Pseudomonadati</taxon>
        <taxon>Pseudomonadota</taxon>
        <taxon>Gammaproteobacteria</taxon>
        <taxon>Cellvibrionales</taxon>
        <taxon>Halieaceae</taxon>
        <taxon>Candidatus Paraluminiphilus</taxon>
    </lineage>
</organism>
<dbReference type="Gene3D" id="2.40.128.110">
    <property type="entry name" value="Lipid/polyisoprenoid-binding, YceI-like"/>
    <property type="match status" value="1"/>
</dbReference>
<evidence type="ECO:0000259" key="2">
    <source>
        <dbReference type="SMART" id="SM00867"/>
    </source>
</evidence>
<dbReference type="InterPro" id="IPR036761">
    <property type="entry name" value="TTHA0802/YceI-like_sf"/>
</dbReference>
<proteinExistence type="predicted"/>
<keyword evidence="4" id="KW-1185">Reference proteome</keyword>
<dbReference type="PIRSF" id="PIRSF029811">
    <property type="entry name" value="UCP029811"/>
    <property type="match status" value="1"/>
</dbReference>
<dbReference type="SUPFAM" id="SSF101874">
    <property type="entry name" value="YceI-like"/>
    <property type="match status" value="1"/>
</dbReference>
<evidence type="ECO:0000256" key="1">
    <source>
        <dbReference type="SAM" id="SignalP"/>
    </source>
</evidence>
<dbReference type="Proteomes" id="UP001317963">
    <property type="component" value="Chromosome"/>
</dbReference>
<dbReference type="PANTHER" id="PTHR34406">
    <property type="entry name" value="PROTEIN YCEI"/>
    <property type="match status" value="1"/>
</dbReference>
<feature type="chain" id="PRO_5046565508" evidence="1">
    <location>
        <begin position="24"/>
        <end position="194"/>
    </location>
</feature>
<keyword evidence="1" id="KW-0732">Signal</keyword>
<dbReference type="SMART" id="SM00867">
    <property type="entry name" value="YceI"/>
    <property type="match status" value="1"/>
</dbReference>
<dbReference type="InterPro" id="IPR007372">
    <property type="entry name" value="Lipid/polyisoprenoid-bd_YceI"/>
</dbReference>
<feature type="domain" description="Lipid/polyisoprenoid-binding YceI-like" evidence="2">
    <location>
        <begin position="24"/>
        <end position="191"/>
    </location>
</feature>